<dbReference type="AlphaFoldDB" id="A0A7V6PB97"/>
<organism evidence="1 2">
    <name type="scientific">Brucella intermedia</name>
    <dbReference type="NCBI Taxonomy" id="94625"/>
    <lineage>
        <taxon>Bacteria</taxon>
        <taxon>Pseudomonadati</taxon>
        <taxon>Pseudomonadota</taxon>
        <taxon>Alphaproteobacteria</taxon>
        <taxon>Hyphomicrobiales</taxon>
        <taxon>Brucellaceae</taxon>
        <taxon>Brucella/Ochrobactrum group</taxon>
        <taxon>Brucella</taxon>
    </lineage>
</organism>
<comment type="caution">
    <text evidence="1">The sequence shown here is derived from an EMBL/GenBank/DDBJ whole genome shotgun (WGS) entry which is preliminary data.</text>
</comment>
<sequence>MQHAVPANAAGLPIAIDMPIRARHHQPRNLCAMVIDGEAVWVDINRYDETGRAVIIEHDGRIRLMDVEQEYIGFRPFGARTALGQRFKSPHGGVARNSVIVVGMVIDAPIRGVRLIDGELS</sequence>
<evidence type="ECO:0000313" key="2">
    <source>
        <dbReference type="Proteomes" id="UP000551563"/>
    </source>
</evidence>
<reference evidence="1 2" key="1">
    <citation type="journal article" date="2020" name="Biotechnol. Biofuels">
        <title>New insights from the biogas microbiome by comprehensive genome-resolved metagenomics of nearly 1600 species originating from multiple anaerobic digesters.</title>
        <authorList>
            <person name="Campanaro S."/>
            <person name="Treu L."/>
            <person name="Rodriguez-R L.M."/>
            <person name="Kovalovszki A."/>
            <person name="Ziels R.M."/>
            <person name="Maus I."/>
            <person name="Zhu X."/>
            <person name="Kougias P.G."/>
            <person name="Basile A."/>
            <person name="Luo G."/>
            <person name="Schluter A."/>
            <person name="Konstantinidis K.T."/>
            <person name="Angelidaki I."/>
        </authorList>
    </citation>
    <scope>NUCLEOTIDE SEQUENCE [LARGE SCALE GENOMIC DNA]</scope>
    <source>
        <strain evidence="1">AS04akNAM_66</strain>
    </source>
</reference>
<dbReference type="EMBL" id="DUMN01000279">
    <property type="protein sequence ID" value="HHV67844.1"/>
    <property type="molecule type" value="Genomic_DNA"/>
</dbReference>
<dbReference type="Proteomes" id="UP000551563">
    <property type="component" value="Unassembled WGS sequence"/>
</dbReference>
<accession>A0A7V6PB97</accession>
<evidence type="ECO:0000313" key="1">
    <source>
        <dbReference type="EMBL" id="HHV67844.1"/>
    </source>
</evidence>
<proteinExistence type="predicted"/>
<gene>
    <name evidence="1" type="ORF">GXX48_09425</name>
</gene>
<name>A0A7V6PB97_9HYPH</name>
<protein>
    <submittedName>
        <fullName evidence="1">Uncharacterized protein</fullName>
    </submittedName>
</protein>